<sequence length="732" mass="82304">MAEKHSSSSLGIFSRKSMFCLFSFSSALFALSWFFVLRSTGSAGFIDLSLLPRPKLSSVIDNGNYASWNRNDVEPSTGNQARAILVDNEGDEGEEEKSQKEDGLGDVKCNSFDNNCKEVLKVFMYDLPSEFHFGLLDWKPQGDSVWPDLRAKVPEYPGGLNLQHSIEYWLTLDVLASEIPGISRAGSAVRVRNSSEADVVFVPFFSSLSYNRYSKVNPHQKKSKNKSLQEKLVRFVTSQKEWKRSGGRDHVILAHHPNSMLDARMKLWPAMFILADFGRYPPNIANVGKDVIAPYKHVIRSYANDSSNFDSRPTLLYFQGAIYRKDGGFARQELFYLLKDEKDVHFQFGSVQKDGVNKASRGMHSSKFCLNIAGDTPSSNRLFDAIASHCVPVIISDDIELPYEDVLDYSQFCIFVRTSDAVREKFLVNLIRSIKKDEWTRMWQRLKEVENFFEFQYPSKEGDAVQMIWQAVARKVPVIRLKVHKFRRFSRFGTHKDGELRKIPIPSVDRLRSLFEEEEYNESPLAIASSAWPGSPAQWYYNDLAGFRSFASTKGLLNSKRQSSVVVHAKAKTKANEKAKASLPLSFPVTATVETVVEEEEAEEFDAVNIAEDVTQLIGRTPMIYLNKVTEGCVANIAAKLESMEPCRSVKDRIGYGMVSEAEESGAISPGKVVGVEPAERSIISGENSGYVPNILDVKLLDEVVKVTNDEAVEMARRLALEEGLLLNFNPG</sequence>
<dbReference type="GO" id="GO:0000139">
    <property type="term" value="C:Golgi membrane"/>
    <property type="evidence" value="ECO:0007669"/>
    <property type="project" value="UniProtKB-SubCell"/>
</dbReference>
<evidence type="ECO:0000256" key="4">
    <source>
        <dbReference type="ARBA" id="ARBA00022968"/>
    </source>
</evidence>
<feature type="domain" description="Exostosin GT47" evidence="6">
    <location>
        <begin position="118"/>
        <end position="429"/>
    </location>
</feature>
<reference evidence="7 8" key="1">
    <citation type="submission" date="2024-01" db="EMBL/GenBank/DDBJ databases">
        <authorList>
            <person name="Waweru B."/>
        </authorList>
    </citation>
    <scope>NUCLEOTIDE SEQUENCE [LARGE SCALE GENOMIC DNA]</scope>
</reference>
<keyword evidence="5" id="KW-0333">Golgi apparatus</keyword>
<evidence type="ECO:0000259" key="6">
    <source>
        <dbReference type="Pfam" id="PF03016"/>
    </source>
</evidence>
<evidence type="ECO:0000313" key="7">
    <source>
        <dbReference type="EMBL" id="CAK7341625.1"/>
    </source>
</evidence>
<dbReference type="GO" id="GO:0006535">
    <property type="term" value="P:cysteine biosynthetic process from serine"/>
    <property type="evidence" value="ECO:0007669"/>
    <property type="project" value="InterPro"/>
</dbReference>
<dbReference type="PANTHER" id="PTHR11062">
    <property type="entry name" value="EXOSTOSIN HEPARAN SULFATE GLYCOSYLTRANSFERASE -RELATED"/>
    <property type="match status" value="1"/>
</dbReference>
<keyword evidence="3" id="KW-0328">Glycosyltransferase</keyword>
<dbReference type="InterPro" id="IPR001216">
    <property type="entry name" value="P-phosphate_BS"/>
</dbReference>
<evidence type="ECO:0000256" key="3">
    <source>
        <dbReference type="ARBA" id="ARBA00022676"/>
    </source>
</evidence>
<dbReference type="PANTHER" id="PTHR11062:SF99">
    <property type="entry name" value="EXOSTOSIN FAMILY PROTEIN"/>
    <property type="match status" value="1"/>
</dbReference>
<protein>
    <recommendedName>
        <fullName evidence="6">Exostosin GT47 domain-containing protein</fullName>
    </recommendedName>
</protein>
<dbReference type="GO" id="GO:0016757">
    <property type="term" value="F:glycosyltransferase activity"/>
    <property type="evidence" value="ECO:0007669"/>
    <property type="project" value="UniProtKB-KW"/>
</dbReference>
<proteinExistence type="inferred from homology"/>
<comment type="caution">
    <text evidence="7">The sequence shown here is derived from an EMBL/GenBank/DDBJ whole genome shotgun (WGS) entry which is preliminary data.</text>
</comment>
<dbReference type="InterPro" id="IPR040911">
    <property type="entry name" value="Exostosin_GT47"/>
</dbReference>
<name>A0AAV1RY30_9ROSI</name>
<dbReference type="EMBL" id="CAWUPB010001160">
    <property type="protein sequence ID" value="CAK7341625.1"/>
    <property type="molecule type" value="Genomic_DNA"/>
</dbReference>
<keyword evidence="4" id="KW-0812">Transmembrane</keyword>
<keyword evidence="8" id="KW-1185">Reference proteome</keyword>
<accession>A0AAV1RY30</accession>
<comment type="similarity">
    <text evidence="2">Belongs to the glycosyltransferase 47 family.</text>
</comment>
<dbReference type="InterPro" id="IPR036052">
    <property type="entry name" value="TrpB-like_PALP_sf"/>
</dbReference>
<dbReference type="Proteomes" id="UP001314170">
    <property type="component" value="Unassembled WGS sequence"/>
</dbReference>
<keyword evidence="4" id="KW-0735">Signal-anchor</keyword>
<evidence type="ECO:0000256" key="2">
    <source>
        <dbReference type="ARBA" id="ARBA00010271"/>
    </source>
</evidence>
<gene>
    <name evidence="7" type="ORF">DCAF_LOCUS16378</name>
</gene>
<dbReference type="InterPro" id="IPR004263">
    <property type="entry name" value="Exostosin"/>
</dbReference>
<dbReference type="Pfam" id="PF03016">
    <property type="entry name" value="Exostosin_GT47"/>
    <property type="match status" value="1"/>
</dbReference>
<dbReference type="SUPFAM" id="SSF53686">
    <property type="entry name" value="Tryptophan synthase beta subunit-like PLP-dependent enzymes"/>
    <property type="match status" value="1"/>
</dbReference>
<evidence type="ECO:0000256" key="1">
    <source>
        <dbReference type="ARBA" id="ARBA00004323"/>
    </source>
</evidence>
<comment type="subcellular location">
    <subcellularLocation>
        <location evidence="1">Golgi apparatus membrane</location>
        <topology evidence="1">Single-pass type II membrane protein</topology>
    </subcellularLocation>
</comment>
<evidence type="ECO:0000313" key="8">
    <source>
        <dbReference type="Proteomes" id="UP001314170"/>
    </source>
</evidence>
<organism evidence="7 8">
    <name type="scientific">Dovyalis caffra</name>
    <dbReference type="NCBI Taxonomy" id="77055"/>
    <lineage>
        <taxon>Eukaryota</taxon>
        <taxon>Viridiplantae</taxon>
        <taxon>Streptophyta</taxon>
        <taxon>Embryophyta</taxon>
        <taxon>Tracheophyta</taxon>
        <taxon>Spermatophyta</taxon>
        <taxon>Magnoliopsida</taxon>
        <taxon>eudicotyledons</taxon>
        <taxon>Gunneridae</taxon>
        <taxon>Pentapetalae</taxon>
        <taxon>rosids</taxon>
        <taxon>fabids</taxon>
        <taxon>Malpighiales</taxon>
        <taxon>Salicaceae</taxon>
        <taxon>Flacourtieae</taxon>
        <taxon>Dovyalis</taxon>
    </lineage>
</organism>
<keyword evidence="3" id="KW-0808">Transferase</keyword>
<dbReference type="Gene3D" id="3.40.50.1100">
    <property type="match status" value="3"/>
</dbReference>
<evidence type="ECO:0000256" key="5">
    <source>
        <dbReference type="ARBA" id="ARBA00023034"/>
    </source>
</evidence>
<dbReference type="AlphaFoldDB" id="A0AAV1RY30"/>
<dbReference type="PROSITE" id="PS00901">
    <property type="entry name" value="CYS_SYNTHASE"/>
    <property type="match status" value="1"/>
</dbReference>